<evidence type="ECO:0000313" key="7">
    <source>
        <dbReference type="EMBL" id="MBB3139918.1"/>
    </source>
</evidence>
<keyword evidence="4 5" id="KW-0472">Membrane</keyword>
<feature type="transmembrane region" description="Helical" evidence="5">
    <location>
        <begin position="356"/>
        <end position="378"/>
    </location>
</feature>
<evidence type="ECO:0000256" key="2">
    <source>
        <dbReference type="ARBA" id="ARBA00022692"/>
    </source>
</evidence>
<dbReference type="InterPro" id="IPR011701">
    <property type="entry name" value="MFS"/>
</dbReference>
<feature type="transmembrane region" description="Helical" evidence="5">
    <location>
        <begin position="79"/>
        <end position="106"/>
    </location>
</feature>
<organism evidence="7 8">
    <name type="scientific">Halomonas organivorans</name>
    <dbReference type="NCBI Taxonomy" id="257772"/>
    <lineage>
        <taxon>Bacteria</taxon>
        <taxon>Pseudomonadati</taxon>
        <taxon>Pseudomonadota</taxon>
        <taxon>Gammaproteobacteria</taxon>
        <taxon>Oceanospirillales</taxon>
        <taxon>Halomonadaceae</taxon>
        <taxon>Halomonas</taxon>
    </lineage>
</organism>
<comment type="subcellular location">
    <subcellularLocation>
        <location evidence="1">Membrane</location>
        <topology evidence="1">Multi-pass membrane protein</topology>
    </subcellularLocation>
</comment>
<dbReference type="Proteomes" id="UP000525987">
    <property type="component" value="Unassembled WGS sequence"/>
</dbReference>
<dbReference type="RefSeq" id="WP_183386331.1">
    <property type="nucleotide sequence ID" value="NZ_JACHXM010000002.1"/>
</dbReference>
<accession>A0A7W5BXE5</accession>
<feature type="transmembrane region" description="Helical" evidence="5">
    <location>
        <begin position="266"/>
        <end position="287"/>
    </location>
</feature>
<feature type="transmembrane region" description="Helical" evidence="5">
    <location>
        <begin position="225"/>
        <end position="246"/>
    </location>
</feature>
<keyword evidence="2 5" id="KW-0812">Transmembrane</keyword>
<dbReference type="InterPro" id="IPR036259">
    <property type="entry name" value="MFS_trans_sf"/>
</dbReference>
<proteinExistence type="predicted"/>
<dbReference type="CDD" id="cd17321">
    <property type="entry name" value="MFS_MMR_MDR_like"/>
    <property type="match status" value="1"/>
</dbReference>
<feature type="transmembrane region" description="Helical" evidence="5">
    <location>
        <begin position="200"/>
        <end position="219"/>
    </location>
</feature>
<feature type="transmembrane region" description="Helical" evidence="5">
    <location>
        <begin position="399"/>
        <end position="419"/>
    </location>
</feature>
<reference evidence="7 8" key="1">
    <citation type="submission" date="2020-08" db="EMBL/GenBank/DDBJ databases">
        <title>Genomic Encyclopedia of Type Strains, Phase III (KMG-III): the genomes of soil and plant-associated and newly described type strains.</title>
        <authorList>
            <person name="Whitman W."/>
        </authorList>
    </citation>
    <scope>NUCLEOTIDE SEQUENCE [LARGE SCALE GENOMIC DNA]</scope>
    <source>
        <strain evidence="7 8">CECT 5995</strain>
    </source>
</reference>
<evidence type="ECO:0000256" key="1">
    <source>
        <dbReference type="ARBA" id="ARBA00004141"/>
    </source>
</evidence>
<sequence length="455" mass="45574">MTDSKAGADKALALTIVSGATMLALMIFTVPLTTLTPTAQALAAGPSAQAWMLSGMPLGAAAGLLGAGALGDNHGRRRVFLWGLAVMFAASLAGALAPGGITLILARVIQGLGSAAVLACGLGLLGQAFVEAHERIRATAIWAAGLGAGVASGPIFASALTMVGGWRAAYLGTGLLAAALLALGRHRLPDTEASHGGRVDWLGSLLLVGGLACLMSALTELRIGWARPVPMLLALAGAGLLAGFVVVERRHANPILDLSLFRRADFVGATVAAFASGAGILALMTLVPTLLQRFLDTGALAAAFVLLGWSLTSVVTALSARWLPSGLSPRALMIGGLVACAVAQLMLFGPEPDSSALRFLPGLLLAGAANGILNAALGRQAVASVPARRTAMGSGANNTARYLGSAIGITLGAVLIAHGEAVNGMAGLVTGWDQAVVLSAGFSLLGALVVAMARD</sequence>
<feature type="transmembrane region" description="Helical" evidence="5">
    <location>
        <begin position="50"/>
        <end position="70"/>
    </location>
</feature>
<dbReference type="PANTHER" id="PTHR42718">
    <property type="entry name" value="MAJOR FACILITATOR SUPERFAMILY MULTIDRUG TRANSPORTER MFSC"/>
    <property type="match status" value="1"/>
</dbReference>
<feature type="transmembrane region" description="Helical" evidence="5">
    <location>
        <begin position="142"/>
        <end position="163"/>
    </location>
</feature>
<comment type="caution">
    <text evidence="7">The sequence shown here is derived from an EMBL/GenBank/DDBJ whole genome shotgun (WGS) entry which is preliminary data.</text>
</comment>
<protein>
    <submittedName>
        <fullName evidence="7">MFS family permease</fullName>
    </submittedName>
</protein>
<dbReference type="PROSITE" id="PS50850">
    <property type="entry name" value="MFS"/>
    <property type="match status" value="1"/>
</dbReference>
<dbReference type="GO" id="GO:0022857">
    <property type="term" value="F:transmembrane transporter activity"/>
    <property type="evidence" value="ECO:0007669"/>
    <property type="project" value="InterPro"/>
</dbReference>
<dbReference type="PANTHER" id="PTHR42718:SF49">
    <property type="entry name" value="EXPORT PROTEIN"/>
    <property type="match status" value="1"/>
</dbReference>
<evidence type="ECO:0000256" key="5">
    <source>
        <dbReference type="SAM" id="Phobius"/>
    </source>
</evidence>
<keyword evidence="3 5" id="KW-1133">Transmembrane helix</keyword>
<evidence type="ECO:0000313" key="8">
    <source>
        <dbReference type="Proteomes" id="UP000525987"/>
    </source>
</evidence>
<dbReference type="InterPro" id="IPR020846">
    <property type="entry name" value="MFS_dom"/>
</dbReference>
<dbReference type="Pfam" id="PF07690">
    <property type="entry name" value="MFS_1"/>
    <property type="match status" value="1"/>
</dbReference>
<dbReference type="EMBL" id="JACHXM010000002">
    <property type="protein sequence ID" value="MBB3139918.1"/>
    <property type="molecule type" value="Genomic_DNA"/>
</dbReference>
<feature type="transmembrane region" description="Helical" evidence="5">
    <location>
        <begin position="331"/>
        <end position="350"/>
    </location>
</feature>
<dbReference type="SUPFAM" id="SSF103473">
    <property type="entry name" value="MFS general substrate transporter"/>
    <property type="match status" value="1"/>
</dbReference>
<feature type="transmembrane region" description="Helical" evidence="5">
    <location>
        <begin position="12"/>
        <end position="30"/>
    </location>
</feature>
<evidence type="ECO:0000259" key="6">
    <source>
        <dbReference type="PROSITE" id="PS50850"/>
    </source>
</evidence>
<dbReference type="Gene3D" id="1.20.1720.10">
    <property type="entry name" value="Multidrug resistance protein D"/>
    <property type="match status" value="1"/>
</dbReference>
<feature type="transmembrane region" description="Helical" evidence="5">
    <location>
        <begin position="299"/>
        <end position="319"/>
    </location>
</feature>
<feature type="domain" description="Major facilitator superfamily (MFS) profile" evidence="6">
    <location>
        <begin position="12"/>
        <end position="455"/>
    </location>
</feature>
<dbReference type="Gene3D" id="1.20.1250.20">
    <property type="entry name" value="MFS general substrate transporter like domains"/>
    <property type="match status" value="1"/>
</dbReference>
<evidence type="ECO:0000256" key="3">
    <source>
        <dbReference type="ARBA" id="ARBA00022989"/>
    </source>
</evidence>
<dbReference type="GO" id="GO:0016020">
    <property type="term" value="C:membrane"/>
    <property type="evidence" value="ECO:0007669"/>
    <property type="project" value="UniProtKB-SubCell"/>
</dbReference>
<gene>
    <name evidence="7" type="ORF">FHR96_000765</name>
</gene>
<name>A0A7W5BXE5_9GAMM</name>
<keyword evidence="8" id="KW-1185">Reference proteome</keyword>
<evidence type="ECO:0000256" key="4">
    <source>
        <dbReference type="ARBA" id="ARBA00023136"/>
    </source>
</evidence>
<feature type="transmembrane region" description="Helical" evidence="5">
    <location>
        <begin position="431"/>
        <end position="453"/>
    </location>
</feature>
<feature type="transmembrane region" description="Helical" evidence="5">
    <location>
        <begin position="169"/>
        <end position="188"/>
    </location>
</feature>
<feature type="transmembrane region" description="Helical" evidence="5">
    <location>
        <begin position="112"/>
        <end position="130"/>
    </location>
</feature>
<dbReference type="AlphaFoldDB" id="A0A7W5BXE5"/>